<dbReference type="InterPro" id="IPR000843">
    <property type="entry name" value="HTH_LacI"/>
</dbReference>
<dbReference type="InterPro" id="IPR046335">
    <property type="entry name" value="LacI/GalR-like_sensor"/>
</dbReference>
<dbReference type="CDD" id="cd01574">
    <property type="entry name" value="PBP1_LacI"/>
    <property type="match status" value="1"/>
</dbReference>
<gene>
    <name evidence="5" type="ORF">FH607_010935</name>
</gene>
<feature type="domain" description="HTH lacI-type" evidence="4">
    <location>
        <begin position="15"/>
        <end position="69"/>
    </location>
</feature>
<organism evidence="5 6">
    <name type="scientific">Streptomyces mimosae</name>
    <dbReference type="NCBI Taxonomy" id="2586635"/>
    <lineage>
        <taxon>Bacteria</taxon>
        <taxon>Bacillati</taxon>
        <taxon>Actinomycetota</taxon>
        <taxon>Actinomycetes</taxon>
        <taxon>Kitasatosporales</taxon>
        <taxon>Streptomycetaceae</taxon>
        <taxon>Streptomyces</taxon>
    </lineage>
</organism>
<keyword evidence="6" id="KW-1185">Reference proteome</keyword>
<keyword evidence="1" id="KW-0805">Transcription regulation</keyword>
<dbReference type="SUPFAM" id="SSF53822">
    <property type="entry name" value="Periplasmic binding protein-like I"/>
    <property type="match status" value="1"/>
</dbReference>
<dbReference type="InterPro" id="IPR028082">
    <property type="entry name" value="Peripla_BP_I"/>
</dbReference>
<dbReference type="SMART" id="SM00354">
    <property type="entry name" value="HTH_LACI"/>
    <property type="match status" value="1"/>
</dbReference>
<dbReference type="Gene3D" id="1.10.260.40">
    <property type="entry name" value="lambda repressor-like DNA-binding domains"/>
    <property type="match status" value="1"/>
</dbReference>
<accession>A0A5N6ABZ0</accession>
<keyword evidence="2 5" id="KW-0238">DNA-binding</keyword>
<reference evidence="5" key="1">
    <citation type="submission" date="2019-10" db="EMBL/GenBank/DDBJ databases">
        <title>Nonomuraea sp. nov., isolated from Phyllanthus amarus.</title>
        <authorList>
            <person name="Klykleung N."/>
            <person name="Tanasupawat S."/>
        </authorList>
    </citation>
    <scope>NUCLEOTIDE SEQUENCE [LARGE SCALE GENOMIC DNA]</scope>
    <source>
        <strain evidence="5">3MP-10</strain>
    </source>
</reference>
<proteinExistence type="predicted"/>
<dbReference type="PROSITE" id="PS50932">
    <property type="entry name" value="HTH_LACI_2"/>
    <property type="match status" value="1"/>
</dbReference>
<dbReference type="SUPFAM" id="SSF47413">
    <property type="entry name" value="lambda repressor-like DNA-binding domains"/>
    <property type="match status" value="1"/>
</dbReference>
<comment type="caution">
    <text evidence="5">The sequence shown here is derived from an EMBL/GenBank/DDBJ whole genome shotgun (WGS) entry which is preliminary data.</text>
</comment>
<dbReference type="InterPro" id="IPR010982">
    <property type="entry name" value="Lambda_DNA-bd_dom_sf"/>
</dbReference>
<dbReference type="EMBL" id="VDLY02000006">
    <property type="protein sequence ID" value="KAB8166344.1"/>
    <property type="molecule type" value="Genomic_DNA"/>
</dbReference>
<dbReference type="PROSITE" id="PS00356">
    <property type="entry name" value="HTH_LACI_1"/>
    <property type="match status" value="1"/>
</dbReference>
<keyword evidence="3" id="KW-0804">Transcription</keyword>
<evidence type="ECO:0000256" key="2">
    <source>
        <dbReference type="ARBA" id="ARBA00023125"/>
    </source>
</evidence>
<name>A0A5N6ABZ0_9ACTN</name>
<dbReference type="OrthoDB" id="9785139at2"/>
<dbReference type="RefSeq" id="WP_139667469.1">
    <property type="nucleotide sequence ID" value="NZ_VDLY02000006.1"/>
</dbReference>
<dbReference type="GO" id="GO:0003700">
    <property type="term" value="F:DNA-binding transcription factor activity"/>
    <property type="evidence" value="ECO:0007669"/>
    <property type="project" value="TreeGrafter"/>
</dbReference>
<dbReference type="Gene3D" id="3.40.50.2300">
    <property type="match status" value="2"/>
</dbReference>
<evidence type="ECO:0000313" key="6">
    <source>
        <dbReference type="Proteomes" id="UP000314251"/>
    </source>
</evidence>
<evidence type="ECO:0000313" key="5">
    <source>
        <dbReference type="EMBL" id="KAB8166344.1"/>
    </source>
</evidence>
<sequence>MSLTGRARTPSGRPPSIRDVAGVAGVSHQTVSRVINGHPSVRPATRERVEAAIAELGFRRSAAAHALAVGRVRGVTVLTSNTTHHGYAAVLQGVEEAARGASFTVGVSVLESDEPAVVRDAVRRAADSGSGLVVIAYDRPGVRALEAVPEGTPMVAVVETPDGSPPAGSPWVWTDDRAAAHAVTRHLLDLGHATVRHLALPSTTATPDATARVAGWREALRRAGAPAPEPVVAGWTPADGYAAGQRLARDPELTAVLCGNDDLALGVLRALREAGRRVPEDVSVAGFDDAPHSAFLSPSLTTVRLDFAGVGRAAFALLHGLMEQGEPVAPHPVAEPVLIARESTGPAPRA</sequence>
<dbReference type="Pfam" id="PF13377">
    <property type="entry name" value="Peripla_BP_3"/>
    <property type="match status" value="1"/>
</dbReference>
<dbReference type="Pfam" id="PF00356">
    <property type="entry name" value="LacI"/>
    <property type="match status" value="1"/>
</dbReference>
<protein>
    <submittedName>
        <fullName evidence="5">LacI family DNA-binding transcriptional regulator</fullName>
    </submittedName>
</protein>
<dbReference type="PANTHER" id="PTHR30146">
    <property type="entry name" value="LACI-RELATED TRANSCRIPTIONAL REPRESSOR"/>
    <property type="match status" value="1"/>
</dbReference>
<dbReference type="AlphaFoldDB" id="A0A5N6ABZ0"/>
<dbReference type="Proteomes" id="UP000314251">
    <property type="component" value="Unassembled WGS sequence"/>
</dbReference>
<dbReference type="GO" id="GO:0000976">
    <property type="term" value="F:transcription cis-regulatory region binding"/>
    <property type="evidence" value="ECO:0007669"/>
    <property type="project" value="TreeGrafter"/>
</dbReference>
<evidence type="ECO:0000256" key="1">
    <source>
        <dbReference type="ARBA" id="ARBA00023015"/>
    </source>
</evidence>
<evidence type="ECO:0000256" key="3">
    <source>
        <dbReference type="ARBA" id="ARBA00023163"/>
    </source>
</evidence>
<dbReference type="CDD" id="cd01392">
    <property type="entry name" value="HTH_LacI"/>
    <property type="match status" value="1"/>
</dbReference>
<dbReference type="PANTHER" id="PTHR30146:SF109">
    <property type="entry name" value="HTH-TYPE TRANSCRIPTIONAL REGULATOR GALS"/>
    <property type="match status" value="1"/>
</dbReference>
<evidence type="ECO:0000259" key="4">
    <source>
        <dbReference type="PROSITE" id="PS50932"/>
    </source>
</evidence>